<name>K9YPW6_CYASC</name>
<keyword evidence="4 6" id="KW-1133">Transmembrane helix</keyword>
<keyword evidence="8" id="KW-1185">Reference proteome</keyword>
<gene>
    <name evidence="7" type="ordered locus">Cyast_2564</name>
</gene>
<evidence type="ECO:0000256" key="3">
    <source>
        <dbReference type="ARBA" id="ARBA00022692"/>
    </source>
</evidence>
<feature type="transmembrane region" description="Helical" evidence="6">
    <location>
        <begin position="12"/>
        <end position="32"/>
    </location>
</feature>
<keyword evidence="5 6" id="KW-0472">Membrane</keyword>
<evidence type="ECO:0000313" key="7">
    <source>
        <dbReference type="EMBL" id="AFZ48507.1"/>
    </source>
</evidence>
<accession>K9YPW6</accession>
<proteinExistence type="inferred from homology"/>
<dbReference type="eggNOG" id="ENOG502ZXE8">
    <property type="taxonomic scope" value="Bacteria"/>
</dbReference>
<evidence type="ECO:0000313" key="8">
    <source>
        <dbReference type="Proteomes" id="UP000010483"/>
    </source>
</evidence>
<evidence type="ECO:0008006" key="9">
    <source>
        <dbReference type="Google" id="ProtNLM"/>
    </source>
</evidence>
<reference evidence="8" key="1">
    <citation type="journal article" date="2013" name="Proc. Natl. Acad. Sci. U.S.A.">
        <title>Improving the coverage of the cyanobacterial phylum using diversity-driven genome sequencing.</title>
        <authorList>
            <person name="Shih P.M."/>
            <person name="Wu D."/>
            <person name="Latifi A."/>
            <person name="Axen S.D."/>
            <person name="Fewer D.P."/>
            <person name="Talla E."/>
            <person name="Calteau A."/>
            <person name="Cai F."/>
            <person name="Tandeau de Marsac N."/>
            <person name="Rippka R."/>
            <person name="Herdman M."/>
            <person name="Sivonen K."/>
            <person name="Coursin T."/>
            <person name="Laurent T."/>
            <person name="Goodwin L."/>
            <person name="Nolan M."/>
            <person name="Davenport K.W."/>
            <person name="Han C.S."/>
            <person name="Rubin E.M."/>
            <person name="Eisen J.A."/>
            <person name="Woyke T."/>
            <person name="Gugger M."/>
            <person name="Kerfeld C.A."/>
        </authorList>
    </citation>
    <scope>NUCLEOTIDE SEQUENCE [LARGE SCALE GENOMIC DNA]</scope>
    <source>
        <strain evidence="8">ATCC 29140 / PCC 7202</strain>
    </source>
</reference>
<evidence type="ECO:0000256" key="6">
    <source>
        <dbReference type="SAM" id="Phobius"/>
    </source>
</evidence>
<keyword evidence="3 6" id="KW-0812">Transmembrane</keyword>
<dbReference type="GO" id="GO:0016020">
    <property type="term" value="C:membrane"/>
    <property type="evidence" value="ECO:0007669"/>
    <property type="project" value="UniProtKB-SubCell"/>
</dbReference>
<dbReference type="Pfam" id="PF16166">
    <property type="entry name" value="TIC20"/>
    <property type="match status" value="1"/>
</dbReference>
<organism evidence="7 8">
    <name type="scientific">Cyanobacterium stanieri (strain ATCC 29140 / PCC 7202)</name>
    <dbReference type="NCBI Taxonomy" id="292563"/>
    <lineage>
        <taxon>Bacteria</taxon>
        <taxon>Bacillati</taxon>
        <taxon>Cyanobacteriota</taxon>
        <taxon>Cyanophyceae</taxon>
        <taxon>Oscillatoriophycideae</taxon>
        <taxon>Chroococcales</taxon>
        <taxon>Geminocystaceae</taxon>
        <taxon>Cyanobacterium</taxon>
    </lineage>
</organism>
<feature type="transmembrane region" description="Helical" evidence="6">
    <location>
        <begin position="94"/>
        <end position="115"/>
    </location>
</feature>
<dbReference type="BioCyc" id="CSTA292563:G1353-2567-MONOMER"/>
<evidence type="ECO:0000256" key="1">
    <source>
        <dbReference type="ARBA" id="ARBA00004141"/>
    </source>
</evidence>
<protein>
    <recommendedName>
        <fullName evidence="9">Tic20 family protein</fullName>
    </recommendedName>
</protein>
<feature type="transmembrane region" description="Helical" evidence="6">
    <location>
        <begin position="121"/>
        <end position="138"/>
    </location>
</feature>
<dbReference type="AlphaFoldDB" id="K9YPW6"/>
<evidence type="ECO:0000256" key="2">
    <source>
        <dbReference type="ARBA" id="ARBA00009596"/>
    </source>
</evidence>
<dbReference type="PATRIC" id="fig|292563.3.peg.2681"/>
<evidence type="ECO:0000256" key="4">
    <source>
        <dbReference type="ARBA" id="ARBA00022989"/>
    </source>
</evidence>
<evidence type="ECO:0000256" key="5">
    <source>
        <dbReference type="ARBA" id="ARBA00023136"/>
    </source>
</evidence>
<dbReference type="STRING" id="292563.Cyast_2564"/>
<comment type="subcellular location">
    <subcellularLocation>
        <location evidence="1">Membrane</location>
        <topology evidence="1">Multi-pass membrane protein</topology>
    </subcellularLocation>
</comment>
<dbReference type="HOGENOM" id="CLU_094758_1_0_3"/>
<sequence length="158" mass="17933">MTRLGSNDWKDRLFASLVYLIPLYYVLEFGIFLFNQFPFLRLITIPLLPLAYLYSIIPFARFIIFIALFALVIRNSKFSHFLRYNVMQAILIDILLILVNLIVGILLGGIGGLFIETLYNVIFLGTLVACVYSIYLSATGKYAELPGISEAAYSQVPF</sequence>
<dbReference type="KEGG" id="csn:Cyast_2564"/>
<dbReference type="EMBL" id="CP003940">
    <property type="protein sequence ID" value="AFZ48507.1"/>
    <property type="molecule type" value="Genomic_DNA"/>
</dbReference>
<feature type="transmembrane region" description="Helical" evidence="6">
    <location>
        <begin position="52"/>
        <end position="73"/>
    </location>
</feature>
<dbReference type="PANTHER" id="PTHR33510:SF5">
    <property type="entry name" value="PROTEIN TIC 20-II, CHLOROPLASTIC"/>
    <property type="match status" value="1"/>
</dbReference>
<comment type="similarity">
    <text evidence="2">Belongs to the Tic20 family.</text>
</comment>
<dbReference type="Proteomes" id="UP000010483">
    <property type="component" value="Chromosome"/>
</dbReference>
<dbReference type="InterPro" id="IPR005691">
    <property type="entry name" value="Tic20"/>
</dbReference>
<dbReference type="PANTHER" id="PTHR33510">
    <property type="entry name" value="PROTEIN TIC 20-II, CHLOROPLASTIC"/>
    <property type="match status" value="1"/>
</dbReference>